<protein>
    <submittedName>
        <fullName evidence="1">Uncharacterized protein</fullName>
    </submittedName>
</protein>
<name>A0ACD5H009_9CYAN</name>
<dbReference type="Proteomes" id="UP000095472">
    <property type="component" value="Chromosome"/>
</dbReference>
<dbReference type="EMBL" id="CP182909">
    <property type="protein sequence ID" value="XPM66620.1"/>
    <property type="molecule type" value="Genomic_DNA"/>
</dbReference>
<proteinExistence type="predicted"/>
<sequence length="136" mass="14036">MSVRDGAQISALTAGAGAGGRIFIQAAEVDLSGVGFLEEAFPTGIGATTFGAGDGGTIEMVVGSLRMSDRAQVTTTTAGDGNAGNISIRAQSVDLTGDRTGIFAQVDPEAVGEGEMCELKPPRSFSEKMPKFRRRH</sequence>
<accession>A0ACD5H009</accession>
<evidence type="ECO:0000313" key="1">
    <source>
        <dbReference type="EMBL" id="XPM66620.1"/>
    </source>
</evidence>
<reference evidence="1 2" key="1">
    <citation type="journal article" date="2016" name="Genome Announc.">
        <title>Draft Genome Sequence of the Thermotolerant Cyanobacterium Desertifilum sp. IPPAS B-1220.</title>
        <authorList>
            <person name="Mironov K.S."/>
            <person name="Sinetova M.A."/>
            <person name="Bolatkhan K."/>
            <person name="Zayadan B.K."/>
            <person name="Ustinova V.V."/>
            <person name="Kupriyanova E.V."/>
            <person name="Skrypnik A.N."/>
            <person name="Gogoleva N.E."/>
            <person name="Gogolev Y.V."/>
            <person name="Los D.A."/>
        </authorList>
    </citation>
    <scope>NUCLEOTIDE SEQUENCE [LARGE SCALE GENOMIC DNA]</scope>
    <source>
        <strain evidence="1 2">IPPAS B-1220</strain>
    </source>
</reference>
<keyword evidence="2" id="KW-1185">Reference proteome</keyword>
<organism evidence="1 2">
    <name type="scientific">Desertifilum tharense IPPAS B-1220</name>
    <dbReference type="NCBI Taxonomy" id="1781255"/>
    <lineage>
        <taxon>Bacteria</taxon>
        <taxon>Bacillati</taxon>
        <taxon>Cyanobacteriota</taxon>
        <taxon>Cyanophyceae</taxon>
        <taxon>Desertifilales</taxon>
        <taxon>Desertifilaceae</taxon>
        <taxon>Desertifilum</taxon>
    </lineage>
</organism>
<evidence type="ECO:0000313" key="2">
    <source>
        <dbReference type="Proteomes" id="UP000095472"/>
    </source>
</evidence>
<gene>
    <name evidence="1" type="ORF">BH720_015875</name>
</gene>